<feature type="transmembrane region" description="Helical" evidence="1">
    <location>
        <begin position="43"/>
        <end position="63"/>
    </location>
</feature>
<comment type="caution">
    <text evidence="2">The sequence shown here is derived from an EMBL/GenBank/DDBJ whole genome shotgun (WGS) entry which is preliminary data.</text>
</comment>
<keyword evidence="3" id="KW-1185">Reference proteome</keyword>
<name>A0ABT9WM97_9BACI</name>
<evidence type="ECO:0000313" key="2">
    <source>
        <dbReference type="EMBL" id="MDQ0174414.1"/>
    </source>
</evidence>
<keyword evidence="1" id="KW-0812">Transmembrane</keyword>
<proteinExistence type="predicted"/>
<organism evidence="2 3">
    <name type="scientific">Bacillus chungangensis</name>
    <dbReference type="NCBI Taxonomy" id="587633"/>
    <lineage>
        <taxon>Bacteria</taxon>
        <taxon>Bacillati</taxon>
        <taxon>Bacillota</taxon>
        <taxon>Bacilli</taxon>
        <taxon>Bacillales</taxon>
        <taxon>Bacillaceae</taxon>
        <taxon>Bacillus</taxon>
    </lineage>
</organism>
<dbReference type="RefSeq" id="WP_307225861.1">
    <property type="nucleotide sequence ID" value="NZ_JAUSTT010000001.1"/>
</dbReference>
<evidence type="ECO:0000256" key="1">
    <source>
        <dbReference type="SAM" id="Phobius"/>
    </source>
</evidence>
<feature type="transmembrane region" description="Helical" evidence="1">
    <location>
        <begin position="12"/>
        <end position="31"/>
    </location>
</feature>
<accession>A0ABT9WM97</accession>
<dbReference type="EMBL" id="JAUSTT010000001">
    <property type="protein sequence ID" value="MDQ0174414.1"/>
    <property type="molecule type" value="Genomic_DNA"/>
</dbReference>
<protein>
    <submittedName>
        <fullName evidence="2">Integral membrane protein</fullName>
    </submittedName>
</protein>
<dbReference type="Proteomes" id="UP001223586">
    <property type="component" value="Unassembled WGS sequence"/>
</dbReference>
<reference evidence="2 3" key="1">
    <citation type="submission" date="2023-07" db="EMBL/GenBank/DDBJ databases">
        <title>Genomic Encyclopedia of Type Strains, Phase IV (KMG-IV): sequencing the most valuable type-strain genomes for metagenomic binning, comparative biology and taxonomic classification.</title>
        <authorList>
            <person name="Goeker M."/>
        </authorList>
    </citation>
    <scope>NUCLEOTIDE SEQUENCE [LARGE SCALE GENOMIC DNA]</scope>
    <source>
        <strain evidence="2 3">DSM 23837</strain>
    </source>
</reference>
<gene>
    <name evidence="2" type="ORF">J2S08_000245</name>
</gene>
<keyword evidence="1" id="KW-0472">Membrane</keyword>
<keyword evidence="1" id="KW-1133">Transmembrane helix</keyword>
<sequence length="102" mass="11434">MEIVAKNVDWFYYVAIIILTLLSIFCMICFIKDTLEWFSFDFPAVLAIVVLLIISLLGIGGIAQGPIITYDAIITDINEVRDQGYKIIGQRGKLYEIIKTGG</sequence>
<evidence type="ECO:0000313" key="3">
    <source>
        <dbReference type="Proteomes" id="UP001223586"/>
    </source>
</evidence>